<dbReference type="GO" id="GO:0000122">
    <property type="term" value="P:negative regulation of transcription by RNA polymerase II"/>
    <property type="evidence" value="ECO:0007669"/>
    <property type="project" value="UniProtKB-ARBA"/>
</dbReference>
<dbReference type="FunFam" id="3.30.160.60:FF:000048">
    <property type="entry name" value="GLI family zinc finger 3"/>
    <property type="match status" value="1"/>
</dbReference>
<sequence length="683" mass="77210">MFLDNSSGEKDQRTRDFAMNSTWNIPSSQVTVLTPTSPGNHGTFFIPPPFQPFSTSTSPFQHCEISPVVSDYVSGGGTALSTDYGHLAETPCSIASSADPLKKPLLGSNATNKNEMIFKFEPEDIAKYNQSLGTDGTNVIISPRNDFDYYNYDEINCQSKNQSPCSSPIIDPWVGVGVGVNDPLPPIETIVKNQYHYGHLAETPCSIASSADPLKKPLLGSNATDKNEMIFKFEPEDIAKYNQSLGTDGTNVIISPRNDFDYYNYDEINCQSKNQSPCSSPIIDPWVGVGVGVNDPLPPIETIVKNQYRQEPPISLCIDDYFDTSFLDQYPSPQDSYSYPPENFNINIEPEKPKRIEKDIWGDNGEKETAEEAPVLQEDDCEEKCGENESLECRWIDCNQQFGDQCALVSHIEKRHVELRRGEEFSCFWIGCPRRSKPFNARYKLLIHMRVHSGEKPNKCPFSGCNKAFSRLENLKIHQRSHTGERPYNCQFQGCHKAFSNSSDRAKHQRTHYDTKPYACQIEGCSKRYTDPSSLRKHVKNHSLRDHVPMKRKSHKSAHTKTTTKTRRRHSESSLYVVEPETPSTLTVQDDNFVFEDVFSDIIEEKEVPSSMDFNELSSCISKIQTESTARSQDVVNILENEAYDEEFVSFEYVKKLLGDPIDYDLTIPGNSSLGLDYFAEIM</sequence>
<proteinExistence type="inferred from homology"/>
<dbReference type="InterPro" id="IPR036236">
    <property type="entry name" value="Znf_C2H2_sf"/>
</dbReference>
<feature type="domain" description="C2H2-type" evidence="11">
    <location>
        <begin position="488"/>
        <end position="517"/>
    </location>
</feature>
<dbReference type="FunFam" id="3.30.160.60:FF:000031">
    <property type="entry name" value="GLI family zinc finger 3"/>
    <property type="match status" value="1"/>
</dbReference>
<evidence type="ECO:0000256" key="7">
    <source>
        <dbReference type="ARBA" id="ARBA00023125"/>
    </source>
</evidence>
<dbReference type="InterPro" id="IPR056436">
    <property type="entry name" value="Znf-C2H2_ZIC1-5/GLI1-3-like"/>
</dbReference>
<dbReference type="InterPro" id="IPR013087">
    <property type="entry name" value="Znf_C2H2_type"/>
</dbReference>
<evidence type="ECO:0000259" key="11">
    <source>
        <dbReference type="PROSITE" id="PS50157"/>
    </source>
</evidence>
<evidence type="ECO:0000256" key="8">
    <source>
        <dbReference type="ARBA" id="ARBA00023242"/>
    </source>
</evidence>
<dbReference type="Gene3D" id="3.30.160.60">
    <property type="entry name" value="Classic Zinc Finger"/>
    <property type="match status" value="5"/>
</dbReference>
<dbReference type="VEuPathDB" id="VectorBase:LLOJ007529"/>
<dbReference type="FunFam" id="3.30.160.60:FF:000019">
    <property type="entry name" value="GLI family zinc finger 3"/>
    <property type="match status" value="1"/>
</dbReference>
<dbReference type="FunFam" id="3.30.160.60:FF:000359">
    <property type="entry name" value="GLIS family zinc finger 2"/>
    <property type="match status" value="1"/>
</dbReference>
<dbReference type="GO" id="GO:0005634">
    <property type="term" value="C:nucleus"/>
    <property type="evidence" value="ECO:0007669"/>
    <property type="project" value="UniProtKB-SubCell"/>
</dbReference>
<feature type="domain" description="C2H2-type" evidence="11">
    <location>
        <begin position="430"/>
        <end position="457"/>
    </location>
</feature>
<evidence type="ECO:0000256" key="1">
    <source>
        <dbReference type="ARBA" id="ARBA00004123"/>
    </source>
</evidence>
<dbReference type="EMBL" id="GITU01001110">
    <property type="protein sequence ID" value="MBC1169813.1"/>
    <property type="molecule type" value="Transcribed_RNA"/>
</dbReference>
<evidence type="ECO:0000256" key="10">
    <source>
        <dbReference type="SAM" id="MobiDB-lite"/>
    </source>
</evidence>
<keyword evidence="6" id="KW-0862">Zinc</keyword>
<feature type="region of interest" description="Disordered" evidence="10">
    <location>
        <begin position="549"/>
        <end position="576"/>
    </location>
</feature>
<feature type="domain" description="C2H2-type" evidence="11">
    <location>
        <begin position="391"/>
        <end position="421"/>
    </location>
</feature>
<comment type="similarity">
    <text evidence="2">Belongs to the GLI C2H2-type zinc-finger protein family.</text>
</comment>
<dbReference type="SMART" id="SM00355">
    <property type="entry name" value="ZnF_C2H2"/>
    <property type="match status" value="5"/>
</dbReference>
<evidence type="ECO:0000256" key="3">
    <source>
        <dbReference type="ARBA" id="ARBA00022723"/>
    </source>
</evidence>
<dbReference type="Pfam" id="PF00096">
    <property type="entry name" value="zf-C2H2"/>
    <property type="match status" value="3"/>
</dbReference>
<reference evidence="12" key="2">
    <citation type="journal article" date="2020" name="BMC">
        <title>Leishmania infection induces a limited differential gene expression in the sand fly midgut.</title>
        <authorList>
            <person name="Coutinho-Abreu I.V."/>
            <person name="Serafim T.D."/>
            <person name="Meneses C."/>
            <person name="Kamhawi S."/>
            <person name="Oliveira F."/>
            <person name="Valenzuela J.G."/>
        </authorList>
    </citation>
    <scope>NUCLEOTIDE SEQUENCE</scope>
    <source>
        <strain evidence="12">Jacobina</strain>
        <tissue evidence="12">Midgut</tissue>
    </source>
</reference>
<name>A0A1B0CRN1_LUTLO</name>
<reference evidence="14" key="1">
    <citation type="submission" date="2012-05" db="EMBL/GenBank/DDBJ databases">
        <title>Whole Genome Assembly of Lutzomyia longipalpis.</title>
        <authorList>
            <person name="Richards S."/>
            <person name="Qu C."/>
            <person name="Dillon R."/>
            <person name="Worley K."/>
            <person name="Scherer S."/>
            <person name="Batterton M."/>
            <person name="Taylor A."/>
            <person name="Hawes A."/>
            <person name="Hernandez B."/>
            <person name="Kovar C."/>
            <person name="Mandapat C."/>
            <person name="Pham C."/>
            <person name="Qu C."/>
            <person name="Jing C."/>
            <person name="Bess C."/>
            <person name="Bandaranaike D."/>
            <person name="Ngo D."/>
            <person name="Ongeri F."/>
            <person name="Arias F."/>
            <person name="Lara F."/>
            <person name="Weissenberger G."/>
            <person name="Kamau G."/>
            <person name="Han H."/>
            <person name="Shen H."/>
            <person name="Dinh H."/>
            <person name="Khalil I."/>
            <person name="Jones J."/>
            <person name="Shafer J."/>
            <person name="Jayaseelan J."/>
            <person name="Quiroz J."/>
            <person name="Blankenburg K."/>
            <person name="Nguyen L."/>
            <person name="Jackson L."/>
            <person name="Francisco L."/>
            <person name="Tang L.-Y."/>
            <person name="Pu L.-L."/>
            <person name="Perales L."/>
            <person name="Lorensuhewa L."/>
            <person name="Munidasa M."/>
            <person name="Coyle M."/>
            <person name="Taylor M."/>
            <person name="Puazo M."/>
            <person name="Firestine M."/>
            <person name="Scheel M."/>
            <person name="Javaid M."/>
            <person name="Wang M."/>
            <person name="Li M."/>
            <person name="Tabassum N."/>
            <person name="Saada N."/>
            <person name="Osuji N."/>
            <person name="Aqrawi P."/>
            <person name="Fu Q."/>
            <person name="Thornton R."/>
            <person name="Raj R."/>
            <person name="Goodspeed R."/>
            <person name="Mata R."/>
            <person name="Najjar R."/>
            <person name="Gubbala S."/>
            <person name="Lee S."/>
            <person name="Denson S."/>
            <person name="Patil S."/>
            <person name="Macmil S."/>
            <person name="Qi S."/>
            <person name="Matskevitch T."/>
            <person name="Palculict T."/>
            <person name="Mathew T."/>
            <person name="Vee V."/>
            <person name="Velamala V."/>
            <person name="Korchina V."/>
            <person name="Cai W."/>
            <person name="Liu W."/>
            <person name="Dai W."/>
            <person name="Zou X."/>
            <person name="Zhu Y."/>
            <person name="Zhang Y."/>
            <person name="Wu Y.-Q."/>
            <person name="Xin Y."/>
            <person name="Nazarath L."/>
            <person name="Kovar C."/>
            <person name="Han Y."/>
            <person name="Muzny D."/>
            <person name="Gibbs R."/>
        </authorList>
    </citation>
    <scope>NUCLEOTIDE SEQUENCE [LARGE SCALE GENOMIC DNA]</scope>
    <source>
        <strain evidence="14">Jacobina</strain>
    </source>
</reference>
<evidence type="ECO:0000256" key="4">
    <source>
        <dbReference type="ARBA" id="ARBA00022737"/>
    </source>
</evidence>
<evidence type="ECO:0000256" key="9">
    <source>
        <dbReference type="PROSITE-ProRule" id="PRU00042"/>
    </source>
</evidence>
<evidence type="ECO:0000313" key="12">
    <source>
        <dbReference type="EMBL" id="MBC1169813.1"/>
    </source>
</evidence>
<reference evidence="13" key="3">
    <citation type="submission" date="2020-05" db="UniProtKB">
        <authorList>
            <consortium name="EnsemblMetazoa"/>
        </authorList>
    </citation>
    <scope>IDENTIFICATION</scope>
    <source>
        <strain evidence="13">Jacobina</strain>
    </source>
</reference>
<dbReference type="GO" id="GO:0140297">
    <property type="term" value="F:DNA-binding transcription factor binding"/>
    <property type="evidence" value="ECO:0007669"/>
    <property type="project" value="UniProtKB-ARBA"/>
</dbReference>
<keyword evidence="5 9" id="KW-0863">Zinc-finger</keyword>
<dbReference type="GO" id="GO:0000981">
    <property type="term" value="F:DNA-binding transcription factor activity, RNA polymerase II-specific"/>
    <property type="evidence" value="ECO:0007669"/>
    <property type="project" value="TreeGrafter"/>
</dbReference>
<dbReference type="GO" id="GO:0000978">
    <property type="term" value="F:RNA polymerase II cis-regulatory region sequence-specific DNA binding"/>
    <property type="evidence" value="ECO:0007669"/>
    <property type="project" value="TreeGrafter"/>
</dbReference>
<dbReference type="InterPro" id="IPR043359">
    <property type="entry name" value="GLI-like"/>
</dbReference>
<feature type="domain" description="C2H2-type" evidence="11">
    <location>
        <begin position="458"/>
        <end position="487"/>
    </location>
</feature>
<dbReference type="AlphaFoldDB" id="A0A1B0CRN1"/>
<feature type="compositionally biased region" description="Basic residues" evidence="10">
    <location>
        <begin position="550"/>
        <end position="570"/>
    </location>
</feature>
<protein>
    <submittedName>
        <fullName evidence="12">Putative c2h2-type zn-finger protein</fullName>
    </submittedName>
</protein>
<evidence type="ECO:0000313" key="13">
    <source>
        <dbReference type="EnsemblMetazoa" id="LLOJ007529-PA"/>
    </source>
</evidence>
<keyword evidence="8" id="KW-0539">Nucleus</keyword>
<keyword evidence="4" id="KW-0677">Repeat</keyword>
<evidence type="ECO:0000256" key="2">
    <source>
        <dbReference type="ARBA" id="ARBA00010831"/>
    </source>
</evidence>
<dbReference type="EMBL" id="AJWK01025001">
    <property type="status" value="NOT_ANNOTATED_CDS"/>
    <property type="molecule type" value="Genomic_DNA"/>
</dbReference>
<keyword evidence="14" id="KW-1185">Reference proteome</keyword>
<dbReference type="Pfam" id="PF23561">
    <property type="entry name" value="zf-C2H2_15"/>
    <property type="match status" value="1"/>
</dbReference>
<dbReference type="PROSITE" id="PS50157">
    <property type="entry name" value="ZINC_FINGER_C2H2_2"/>
    <property type="match status" value="5"/>
</dbReference>
<dbReference type="PANTHER" id="PTHR45718">
    <property type="entry name" value="TRANSCRIPTIONAL ACTIVATOR CUBITUS INTERRUPTUS"/>
    <property type="match status" value="1"/>
</dbReference>
<dbReference type="VEuPathDB" id="VectorBase:LLONM1_009290"/>
<organism evidence="13 14">
    <name type="scientific">Lutzomyia longipalpis</name>
    <name type="common">Sand fly</name>
    <dbReference type="NCBI Taxonomy" id="7200"/>
    <lineage>
        <taxon>Eukaryota</taxon>
        <taxon>Metazoa</taxon>
        <taxon>Ecdysozoa</taxon>
        <taxon>Arthropoda</taxon>
        <taxon>Hexapoda</taxon>
        <taxon>Insecta</taxon>
        <taxon>Pterygota</taxon>
        <taxon>Neoptera</taxon>
        <taxon>Endopterygota</taxon>
        <taxon>Diptera</taxon>
        <taxon>Nematocera</taxon>
        <taxon>Psychodoidea</taxon>
        <taxon>Psychodidae</taxon>
        <taxon>Lutzomyia</taxon>
        <taxon>Lutzomyia</taxon>
    </lineage>
</organism>
<keyword evidence="7" id="KW-0238">DNA-binding</keyword>
<dbReference type="PANTHER" id="PTHR45718:SF7">
    <property type="entry name" value="C2H2-TYPE DOMAIN-CONTAINING PROTEIN"/>
    <property type="match status" value="1"/>
</dbReference>
<dbReference type="EnsemblMetazoa" id="LLOJ007529-RA">
    <property type="protein sequence ID" value="LLOJ007529-PA"/>
    <property type="gene ID" value="LLOJ007529"/>
</dbReference>
<evidence type="ECO:0000256" key="5">
    <source>
        <dbReference type="ARBA" id="ARBA00022771"/>
    </source>
</evidence>
<keyword evidence="3" id="KW-0479">Metal-binding</keyword>
<accession>A0A1B0CRN1</accession>
<dbReference type="EMBL" id="AJWK01025000">
    <property type="status" value="NOT_ANNOTATED_CDS"/>
    <property type="molecule type" value="Genomic_DNA"/>
</dbReference>
<dbReference type="EMBL" id="AJWK01025002">
    <property type="status" value="NOT_ANNOTATED_CDS"/>
    <property type="molecule type" value="Genomic_DNA"/>
</dbReference>
<comment type="subcellular location">
    <subcellularLocation>
        <location evidence="1">Nucleus</location>
    </subcellularLocation>
</comment>
<feature type="domain" description="C2H2-type" evidence="11">
    <location>
        <begin position="518"/>
        <end position="547"/>
    </location>
</feature>
<evidence type="ECO:0000256" key="6">
    <source>
        <dbReference type="ARBA" id="ARBA00022833"/>
    </source>
</evidence>
<dbReference type="PROSITE" id="PS00028">
    <property type="entry name" value="ZINC_FINGER_C2H2_1"/>
    <property type="match status" value="4"/>
</dbReference>
<dbReference type="GO" id="GO:0008270">
    <property type="term" value="F:zinc ion binding"/>
    <property type="evidence" value="ECO:0007669"/>
    <property type="project" value="UniProtKB-KW"/>
</dbReference>
<dbReference type="Proteomes" id="UP000092461">
    <property type="component" value="Unassembled WGS sequence"/>
</dbReference>
<dbReference type="SUPFAM" id="SSF57667">
    <property type="entry name" value="beta-beta-alpha zinc fingers"/>
    <property type="match status" value="3"/>
</dbReference>
<evidence type="ECO:0000313" key="14">
    <source>
        <dbReference type="Proteomes" id="UP000092461"/>
    </source>
</evidence>